<evidence type="ECO:0000313" key="10">
    <source>
        <dbReference type="EMBL" id="URD72539.1"/>
    </source>
</evidence>
<evidence type="ECO:0000259" key="9">
    <source>
        <dbReference type="PROSITE" id="PS50863"/>
    </source>
</evidence>
<organism evidence="10 11">
    <name type="scientific">Musa troglodytarum</name>
    <name type="common">fe'i banana</name>
    <dbReference type="NCBI Taxonomy" id="320322"/>
    <lineage>
        <taxon>Eukaryota</taxon>
        <taxon>Viridiplantae</taxon>
        <taxon>Streptophyta</taxon>
        <taxon>Embryophyta</taxon>
        <taxon>Tracheophyta</taxon>
        <taxon>Spermatophyta</taxon>
        <taxon>Magnoliopsida</taxon>
        <taxon>Liliopsida</taxon>
        <taxon>Zingiberales</taxon>
        <taxon>Musaceae</taxon>
        <taxon>Musa</taxon>
    </lineage>
</organism>
<gene>
    <name evidence="10" type="ORF">MUK42_37436</name>
</gene>
<evidence type="ECO:0000256" key="7">
    <source>
        <dbReference type="ARBA" id="ARBA00023242"/>
    </source>
</evidence>
<evidence type="ECO:0000256" key="2">
    <source>
        <dbReference type="ARBA" id="ARBA00004123"/>
    </source>
</evidence>
<dbReference type="FunFam" id="2.40.330.10:FF:000001">
    <property type="entry name" value="Auxin response factor"/>
    <property type="match status" value="1"/>
</dbReference>
<dbReference type="GO" id="GO:0009734">
    <property type="term" value="P:auxin-activated signaling pathway"/>
    <property type="evidence" value="ECO:0007669"/>
    <property type="project" value="UniProtKB-KW"/>
</dbReference>
<feature type="domain" description="TF-B3" evidence="9">
    <location>
        <begin position="276"/>
        <end position="378"/>
    </location>
</feature>
<dbReference type="GO" id="GO:0006355">
    <property type="term" value="P:regulation of DNA-templated transcription"/>
    <property type="evidence" value="ECO:0007669"/>
    <property type="project" value="InterPro"/>
</dbReference>
<keyword evidence="6" id="KW-0804">Transcription</keyword>
<comment type="function">
    <text evidence="1">Auxin response factors (ARFs) are transcriptional factors that bind specifically to the DNA sequence 5'-TGTCTC-3' found in the auxin-responsive promoter elements (AuxREs).</text>
</comment>
<evidence type="ECO:0000256" key="3">
    <source>
        <dbReference type="ARBA" id="ARBA00007853"/>
    </source>
</evidence>
<sequence>MRCINDAKCMKYLLINRYSFPESNVIMLTGKNLIKEILMAISSFSAQTSVKGCSVLEDVKWMLLKWCPPNANAVKVCSLGCCFWCLERDTTDFVGGCLREVFGSRDEECCVEVPLLLRGEAIVEHSVFSFVSIQMSFVQTNVRAAGLKNAAALLDEMKPLGEVPCKPTAKKVLNSELWHACAGPLVSLPQPGSLVFYFPQGHIEQVTASTRKIANSQIPTYTDLPSQLMCQVYNVTLHADRETDEIYAQMTLQPENDVFPIPDLGHTRCKHPSEFFCKILTASDTSKHGGFSVPRRAAEKLFPQLDYSMQPPNQELIVRDLHDNLWTFRHIYRGQPKRHLLTTGWSLFVGAKKLKAGDSVLFIRDENSQLLLGVRCANRKQTTLTSSVLSTDSMHIGVLAAAAHAATSRSPFAVFYNPRACPSEFIIPLTKYHKAAYTQVEWYEHGYGERPDRVSLWEIETPESLFAFPNVTSSLKRQCLPGYVGPAINNHFAKFETVSKAN</sequence>
<dbReference type="PANTHER" id="PTHR31384:SF10">
    <property type="entry name" value="AUXIN RESPONSE FACTOR 5"/>
    <property type="match status" value="1"/>
</dbReference>
<keyword evidence="7" id="KW-0539">Nucleus</keyword>
<dbReference type="Pfam" id="PF02362">
    <property type="entry name" value="B3"/>
    <property type="match status" value="1"/>
</dbReference>
<keyword evidence="8" id="KW-0927">Auxin signaling pathway</keyword>
<dbReference type="CDD" id="cd10017">
    <property type="entry name" value="B3_DNA"/>
    <property type="match status" value="1"/>
</dbReference>
<dbReference type="EMBL" id="CP097502">
    <property type="protein sequence ID" value="URD72539.1"/>
    <property type="molecule type" value="Genomic_DNA"/>
</dbReference>
<dbReference type="Proteomes" id="UP001055439">
    <property type="component" value="Chromosome 1"/>
</dbReference>
<evidence type="ECO:0000256" key="1">
    <source>
        <dbReference type="ARBA" id="ARBA00003182"/>
    </source>
</evidence>
<evidence type="ECO:0000256" key="4">
    <source>
        <dbReference type="ARBA" id="ARBA00023015"/>
    </source>
</evidence>
<keyword evidence="5" id="KW-0238">DNA-binding</keyword>
<dbReference type="OrthoDB" id="2016915at2759"/>
<comment type="similarity">
    <text evidence="3">Belongs to the ARF family.</text>
</comment>
<dbReference type="GO" id="GO:0005634">
    <property type="term" value="C:nucleus"/>
    <property type="evidence" value="ECO:0007669"/>
    <property type="project" value="UniProtKB-SubCell"/>
</dbReference>
<keyword evidence="11" id="KW-1185">Reference proteome</keyword>
<proteinExistence type="inferred from homology"/>
<dbReference type="PROSITE" id="PS50863">
    <property type="entry name" value="B3"/>
    <property type="match status" value="1"/>
</dbReference>
<keyword evidence="4" id="KW-0805">Transcription regulation</keyword>
<dbReference type="InterPro" id="IPR044835">
    <property type="entry name" value="ARF_plant"/>
</dbReference>
<dbReference type="Gene3D" id="2.40.330.10">
    <property type="entry name" value="DNA-binding pseudobarrel domain"/>
    <property type="match status" value="1"/>
</dbReference>
<evidence type="ECO:0000256" key="6">
    <source>
        <dbReference type="ARBA" id="ARBA00023163"/>
    </source>
</evidence>
<reference evidence="10" key="1">
    <citation type="submission" date="2022-05" db="EMBL/GenBank/DDBJ databases">
        <title>The Musa troglodytarum L. genome provides insights into the mechanism of non-climacteric behaviour and enrichment of carotenoids.</title>
        <authorList>
            <person name="Wang J."/>
        </authorList>
    </citation>
    <scope>NUCLEOTIDE SEQUENCE</scope>
    <source>
        <tissue evidence="10">Leaf</tissue>
    </source>
</reference>
<comment type="subcellular location">
    <subcellularLocation>
        <location evidence="2">Nucleus</location>
    </subcellularLocation>
</comment>
<dbReference type="PANTHER" id="PTHR31384">
    <property type="entry name" value="AUXIN RESPONSE FACTOR 4-RELATED"/>
    <property type="match status" value="1"/>
</dbReference>
<evidence type="ECO:0000256" key="8">
    <source>
        <dbReference type="ARBA" id="ARBA00023294"/>
    </source>
</evidence>
<dbReference type="InterPro" id="IPR015300">
    <property type="entry name" value="DNA-bd_pseudobarrel_sf"/>
</dbReference>
<dbReference type="SMART" id="SM01019">
    <property type="entry name" value="B3"/>
    <property type="match status" value="1"/>
</dbReference>
<accession>A0A9E7J933</accession>
<dbReference type="GO" id="GO:0003677">
    <property type="term" value="F:DNA binding"/>
    <property type="evidence" value="ECO:0007669"/>
    <property type="project" value="UniProtKB-KW"/>
</dbReference>
<evidence type="ECO:0000256" key="5">
    <source>
        <dbReference type="ARBA" id="ARBA00023125"/>
    </source>
</evidence>
<protein>
    <submittedName>
        <fullName evidence="10">Auxin response factor</fullName>
    </submittedName>
</protein>
<name>A0A9E7J933_9LILI</name>
<evidence type="ECO:0000313" key="11">
    <source>
        <dbReference type="Proteomes" id="UP001055439"/>
    </source>
</evidence>
<dbReference type="AlphaFoldDB" id="A0A9E7J933"/>
<dbReference type="SUPFAM" id="SSF101936">
    <property type="entry name" value="DNA-binding pseudobarrel domain"/>
    <property type="match status" value="1"/>
</dbReference>
<dbReference type="InterPro" id="IPR003340">
    <property type="entry name" value="B3_DNA-bd"/>
</dbReference>